<feature type="signal peptide" evidence="1">
    <location>
        <begin position="1"/>
        <end position="21"/>
    </location>
</feature>
<evidence type="ECO:0000313" key="2">
    <source>
        <dbReference type="EnsemblMetazoa" id="G29909.2:cds"/>
    </source>
</evidence>
<dbReference type="Gene3D" id="2.170.300.10">
    <property type="entry name" value="Tie2 ligand-binding domain superfamily"/>
    <property type="match status" value="1"/>
</dbReference>
<dbReference type="AlphaFoldDB" id="A0A8W8M023"/>
<evidence type="ECO:0000313" key="3">
    <source>
        <dbReference type="Proteomes" id="UP000005408"/>
    </source>
</evidence>
<evidence type="ECO:0000256" key="1">
    <source>
        <dbReference type="SAM" id="SignalP"/>
    </source>
</evidence>
<organism evidence="2 3">
    <name type="scientific">Magallana gigas</name>
    <name type="common">Pacific oyster</name>
    <name type="synonym">Crassostrea gigas</name>
    <dbReference type="NCBI Taxonomy" id="29159"/>
    <lineage>
        <taxon>Eukaryota</taxon>
        <taxon>Metazoa</taxon>
        <taxon>Spiralia</taxon>
        <taxon>Lophotrochozoa</taxon>
        <taxon>Mollusca</taxon>
        <taxon>Bivalvia</taxon>
        <taxon>Autobranchia</taxon>
        <taxon>Pteriomorphia</taxon>
        <taxon>Ostreida</taxon>
        <taxon>Ostreoidea</taxon>
        <taxon>Ostreidae</taxon>
        <taxon>Magallana</taxon>
    </lineage>
</organism>
<name>A0A8W8M023_MAGGI</name>
<dbReference type="EnsemblMetazoa" id="G29909.2">
    <property type="protein sequence ID" value="G29909.2:cds"/>
    <property type="gene ID" value="G29909"/>
</dbReference>
<dbReference type="Proteomes" id="UP000005408">
    <property type="component" value="Unassembled WGS sequence"/>
</dbReference>
<sequence length="112" mass="12706">MIKTCVFRTILLFFSICDVHSGSYRTKPNEDCLYNFYKDGDVCRDCPAGYFGKNCTEKCKPPTFGFLCLQSCDCPVCHHVVGCVSTTVRKDFVPKIKTTERPQLITNSTQMI</sequence>
<keyword evidence="1" id="KW-0732">Signal</keyword>
<proteinExistence type="predicted"/>
<accession>A0A8W8M023</accession>
<protein>
    <submittedName>
        <fullName evidence="2">Uncharacterized protein</fullName>
    </submittedName>
</protein>
<feature type="chain" id="PRO_5036485651" evidence="1">
    <location>
        <begin position="22"/>
        <end position="112"/>
    </location>
</feature>
<keyword evidence="3" id="KW-1185">Reference proteome</keyword>
<reference evidence="2" key="1">
    <citation type="submission" date="2022-08" db="UniProtKB">
        <authorList>
            <consortium name="EnsemblMetazoa"/>
        </authorList>
    </citation>
    <scope>IDENTIFICATION</scope>
    <source>
        <strain evidence="2">05x7-T-G4-1.051#20</strain>
    </source>
</reference>